<feature type="domain" description="Reverse transcriptase" evidence="1">
    <location>
        <begin position="659"/>
        <end position="905"/>
    </location>
</feature>
<gene>
    <name evidence="2" type="ORF">OKA104_LOCUS29212</name>
</gene>
<name>A0A819NB38_9BILA</name>
<dbReference type="InterPro" id="IPR000477">
    <property type="entry name" value="RT_dom"/>
</dbReference>
<dbReference type="CDD" id="cd01650">
    <property type="entry name" value="RT_nLTR_like"/>
    <property type="match status" value="1"/>
</dbReference>
<comment type="caution">
    <text evidence="2">The sequence shown here is derived from an EMBL/GenBank/DDBJ whole genome shotgun (WGS) entry which is preliminary data.</text>
</comment>
<dbReference type="PANTHER" id="PTHR21301">
    <property type="entry name" value="REVERSE TRANSCRIPTASE"/>
    <property type="match status" value="1"/>
</dbReference>
<dbReference type="Pfam" id="PF00078">
    <property type="entry name" value="RVT_1"/>
    <property type="match status" value="1"/>
</dbReference>
<dbReference type="SUPFAM" id="SSF56672">
    <property type="entry name" value="DNA/RNA polymerases"/>
    <property type="match status" value="1"/>
</dbReference>
<organism evidence="2 3">
    <name type="scientific">Adineta steineri</name>
    <dbReference type="NCBI Taxonomy" id="433720"/>
    <lineage>
        <taxon>Eukaryota</taxon>
        <taxon>Metazoa</taxon>
        <taxon>Spiralia</taxon>
        <taxon>Gnathifera</taxon>
        <taxon>Rotifera</taxon>
        <taxon>Eurotatoria</taxon>
        <taxon>Bdelloidea</taxon>
        <taxon>Adinetida</taxon>
        <taxon>Adinetidae</taxon>
        <taxon>Adineta</taxon>
    </lineage>
</organism>
<feature type="domain" description="Reverse transcriptase" evidence="1">
    <location>
        <begin position="34"/>
        <end position="319"/>
    </location>
</feature>
<dbReference type="PANTHER" id="PTHR21301:SF10">
    <property type="entry name" value="REVERSE TRANSCRIPTASE DOMAIN-CONTAINING PROTEIN"/>
    <property type="match status" value="1"/>
</dbReference>
<reference evidence="2" key="1">
    <citation type="submission" date="2021-02" db="EMBL/GenBank/DDBJ databases">
        <authorList>
            <person name="Nowell W R."/>
        </authorList>
    </citation>
    <scope>NUCLEOTIDE SEQUENCE</scope>
</reference>
<dbReference type="InterPro" id="IPR043502">
    <property type="entry name" value="DNA/RNA_pol_sf"/>
</dbReference>
<dbReference type="Proteomes" id="UP000663881">
    <property type="component" value="Unassembled WGS sequence"/>
</dbReference>
<dbReference type="AlphaFoldDB" id="A0A819NB38"/>
<dbReference type="EMBL" id="CAJOAY010002944">
    <property type="protein sequence ID" value="CAF3990991.1"/>
    <property type="molecule type" value="Genomic_DNA"/>
</dbReference>
<dbReference type="Pfam" id="PF26215">
    <property type="entry name" value="HTH_animal"/>
    <property type="match status" value="1"/>
</dbReference>
<protein>
    <recommendedName>
        <fullName evidence="1">Reverse transcriptase domain-containing protein</fullName>
    </recommendedName>
</protein>
<accession>A0A819NB38</accession>
<evidence type="ECO:0000313" key="3">
    <source>
        <dbReference type="Proteomes" id="UP000663881"/>
    </source>
</evidence>
<dbReference type="PROSITE" id="PS50878">
    <property type="entry name" value="RT_POL"/>
    <property type="match status" value="2"/>
</dbReference>
<sequence length="1134" mass="132581">MKTNKATGPDGISIEMIQCLDELGVDVMTKLINKIYDTGEIPEDLTKSIFIALPKKPGATECELHRTISLMSHITKVLLKILMMRMKNKMTPEIAKEQYGFMPDKGTRNAIFILRMIIERSIEVKHDIYLCFLDYTKVFDKVKHDSLFQILEKLDIDGKDLRLIRNLYWEQKAAMKVNNDTSEYTNIKRGVRQGCVLSPDLFNIYSEMILRNLEDVQGLNIGGYNCNNIRYADDTVLIASNEEDLQKMIDIVSSEKLSFDLIEQRLKELVARERKYLSQRNNDQLIKFKDDIHRAELFRQISTNLPTTNGQEDYIGQLITIREKQAEIWKEQLMLEIRIHCKFLPQNLDHLQKFMAPISYLPLNNNQKSIEVKNKHYKIIQEGNRTWLNYLLNTYEIKITEYELQYQNEYVKLESYVSTNMTTTSISVLNQVQEYINYRISKLKNDIYNKMSSFRKIILQNRQRSSSTKDTTGVWPEPYLDLISNPFDTRQWNYLSLGPSYIRLNQSAIRPQVQQQAVIKDEHEDICKKVKNNLINKPHCIPRSNPIFTEYSNHLLNYLNQCYSSPLPYKIQLQTLEQAQILGSIRKIIKNMGLIIRVTDKGHNFYIGSSIEFEKKAQIFFSDTNALEVLSNNPFNEIFDKVKQLLDKLCSKKLIMKWQYEEMMPDRTKCELAHLYFNPKTHKDGIPVRPIENTIPASTTKISKFLDKILRPLFQDKCKDTTIIDGAHLITELNKYSNQGLLKSTTLFCTFDIHNLYTMLPQEESLAILVEFLNVHGYKKVKCIDPITIKELASIVLQENAFAYDKKIYKQTTGGAMGSSFTLTLANIFMWHWQKRLVDEQTKTSEFYGRYIDDIFMTWNKSEQELKDLLQQANQWHQNIKLDYKISHSLPFLDVLLTNDYGILTTSVYHKPAAQPCVVPFTSDHPRHVFTNIIKTSLARAVRYSSTFKSFHYERRYIKLMLLYNGYPSTFIENEFNKCFFENQSTSPFLPFLYDENQFFFKRQKLLGIPTTRQSQTTISAATANINNDPTGDEIMQATMPTKNTEAPLTSYTDKLFIHYTHEKRFQSCKKDMHQVYEDIFKNTTAIHAKLIVGNKNRRNAQNELIRKKPNKKLLQNIIKQSKSCPNTYQLMYT</sequence>
<proteinExistence type="predicted"/>
<evidence type="ECO:0000259" key="1">
    <source>
        <dbReference type="PROSITE" id="PS50878"/>
    </source>
</evidence>
<dbReference type="InterPro" id="IPR058912">
    <property type="entry name" value="HTH_animal"/>
</dbReference>
<evidence type="ECO:0000313" key="2">
    <source>
        <dbReference type="EMBL" id="CAF3990991.1"/>
    </source>
</evidence>